<proteinExistence type="predicted"/>
<dbReference type="RefSeq" id="WP_079689257.1">
    <property type="nucleotide sequence ID" value="NZ_FUZU01000003.1"/>
</dbReference>
<dbReference type="EMBL" id="FUZU01000003">
    <property type="protein sequence ID" value="SKC84387.1"/>
    <property type="molecule type" value="Genomic_DNA"/>
</dbReference>
<name>A0A1T5M823_9BACT</name>
<organism evidence="1 2">
    <name type="scientific">Ohtaekwangia koreensis</name>
    <dbReference type="NCBI Taxonomy" id="688867"/>
    <lineage>
        <taxon>Bacteria</taxon>
        <taxon>Pseudomonadati</taxon>
        <taxon>Bacteroidota</taxon>
        <taxon>Cytophagia</taxon>
        <taxon>Cytophagales</taxon>
        <taxon>Fulvivirgaceae</taxon>
        <taxon>Ohtaekwangia</taxon>
    </lineage>
</organism>
<accession>A0A1T5M823</accession>
<keyword evidence="2" id="KW-1185">Reference proteome</keyword>
<dbReference type="AlphaFoldDB" id="A0A1T5M823"/>
<dbReference type="Proteomes" id="UP000190961">
    <property type="component" value="Unassembled WGS sequence"/>
</dbReference>
<gene>
    <name evidence="1" type="ORF">SAMN05660236_4767</name>
</gene>
<sequence>MDKSKKKEILNKYKKDELEKLSQSDNKILSDFAKNKLGLKSDRLSLERLKNIPDDKLIATITEKINEVLETRYKNEPKKYKNADNVIPELNESLRAIHFTCNFEMYVVMGDNDKFFTGATSFELTELINGYRLLRLEKIADKIYLRTIDDIEKELSEQEKIKRIKIEYIRGHLKEFELN</sequence>
<evidence type="ECO:0000313" key="2">
    <source>
        <dbReference type="Proteomes" id="UP000190961"/>
    </source>
</evidence>
<reference evidence="1 2" key="1">
    <citation type="submission" date="2017-02" db="EMBL/GenBank/DDBJ databases">
        <authorList>
            <person name="Peterson S.W."/>
        </authorList>
    </citation>
    <scope>NUCLEOTIDE SEQUENCE [LARGE SCALE GENOMIC DNA]</scope>
    <source>
        <strain evidence="1 2">DSM 25262</strain>
    </source>
</reference>
<evidence type="ECO:0000313" key="1">
    <source>
        <dbReference type="EMBL" id="SKC84387.1"/>
    </source>
</evidence>
<dbReference type="STRING" id="688867.SAMN05660236_4767"/>
<protein>
    <submittedName>
        <fullName evidence="1">Uncharacterized protein</fullName>
    </submittedName>
</protein>
<dbReference type="OrthoDB" id="9985517at2"/>